<proteinExistence type="inferred from homology"/>
<dbReference type="CDD" id="cd03784">
    <property type="entry name" value="GT1_Gtf-like"/>
    <property type="match status" value="1"/>
</dbReference>
<dbReference type="GO" id="GO:0080044">
    <property type="term" value="F:quercetin 7-O-glucosyltransferase activity"/>
    <property type="evidence" value="ECO:0007669"/>
    <property type="project" value="TreeGrafter"/>
</dbReference>
<dbReference type="Proteomes" id="UP000655225">
    <property type="component" value="Unassembled WGS sequence"/>
</dbReference>
<dbReference type="PROSITE" id="PS00375">
    <property type="entry name" value="UDPGT"/>
    <property type="match status" value="1"/>
</dbReference>
<dbReference type="PANTHER" id="PTHR11926:SF1553">
    <property type="entry name" value="GLYCOSYLTRANSFERASE"/>
    <property type="match status" value="1"/>
</dbReference>
<name>A0A834YP78_TETSI</name>
<dbReference type="OMA" id="GERSMEY"/>
<dbReference type="InterPro" id="IPR002213">
    <property type="entry name" value="UDP_glucos_trans"/>
</dbReference>
<dbReference type="EMBL" id="JABCRI010000016">
    <property type="protein sequence ID" value="KAF8391760.1"/>
    <property type="molecule type" value="Genomic_DNA"/>
</dbReference>
<evidence type="ECO:0000256" key="4">
    <source>
        <dbReference type="RuleBase" id="RU003718"/>
    </source>
</evidence>
<evidence type="ECO:0000256" key="2">
    <source>
        <dbReference type="ARBA" id="ARBA00022676"/>
    </source>
</evidence>
<comment type="caution">
    <text evidence="6">The sequence shown here is derived from an EMBL/GenBank/DDBJ whole genome shotgun (WGS) entry which is preliminary data.</text>
</comment>
<sequence>MYIEMEKEKGVYRANVLVLPYPSQGHINPMLQFAKRLAPKGIKASLAITHFLSKSMQAKSGSIEVVKFSDGFDDGVFTQADGEDYHTRLEVTGSQTLAELIKKQDSSGYPFDCLVYDAFLPWALDVAKKFGLVGAAFLTQSCANNNIYYHVQRGLLKVPISESPVSLPGLPLLELADMPSFISAYGSYPTYFHLLSNQFSNIHEADWVLVNTFYKLEDKVIDWMAKLWPMRAVGPTSMYLDKRVEDDKGYGLNLFKPSACMNWLSSRPTGSVVYVSFGSMASVGVEQMEELARGLSGSGRYFLWVVRASEEEKLPKNFAEEMSEKGLVVHWCSQLEVLAHHAVGCFVTHCGWNSVLEALSLGVPMVGMPQWTDQTTNAKYVKDVWKTGLRARVDEKGIVRRQEVERCIREVMEGEKGQGIMKNSREWRNFAKEAVDEGGSSQKNIDEFVAKLVCS</sequence>
<reference evidence="6 7" key="1">
    <citation type="submission" date="2020-04" db="EMBL/GenBank/DDBJ databases">
        <title>Plant Genome Project.</title>
        <authorList>
            <person name="Zhang R.-G."/>
        </authorList>
    </citation>
    <scope>NUCLEOTIDE SEQUENCE [LARGE SCALE GENOMIC DNA]</scope>
    <source>
        <strain evidence="6">YNK0</strain>
        <tissue evidence="6">Leaf</tissue>
    </source>
</reference>
<gene>
    <name evidence="6" type="ORF">HHK36_021994</name>
</gene>
<dbReference type="FunFam" id="3.40.50.2000:FF:000019">
    <property type="entry name" value="Glycosyltransferase"/>
    <property type="match status" value="1"/>
</dbReference>
<organism evidence="6 7">
    <name type="scientific">Tetracentron sinense</name>
    <name type="common">Spur-leaf</name>
    <dbReference type="NCBI Taxonomy" id="13715"/>
    <lineage>
        <taxon>Eukaryota</taxon>
        <taxon>Viridiplantae</taxon>
        <taxon>Streptophyta</taxon>
        <taxon>Embryophyta</taxon>
        <taxon>Tracheophyta</taxon>
        <taxon>Spermatophyta</taxon>
        <taxon>Magnoliopsida</taxon>
        <taxon>Trochodendrales</taxon>
        <taxon>Trochodendraceae</taxon>
        <taxon>Tetracentron</taxon>
    </lineage>
</organism>
<evidence type="ECO:0000256" key="3">
    <source>
        <dbReference type="ARBA" id="ARBA00022679"/>
    </source>
</evidence>
<dbReference type="Gene3D" id="3.40.50.2000">
    <property type="entry name" value="Glycogen Phosphorylase B"/>
    <property type="match status" value="2"/>
</dbReference>
<dbReference type="InterPro" id="IPR035595">
    <property type="entry name" value="UDP_glycos_trans_CS"/>
</dbReference>
<dbReference type="EC" id="2.4.1.-" evidence="5"/>
<dbReference type="FunFam" id="3.40.50.2000:FF:000057">
    <property type="entry name" value="Glycosyltransferase"/>
    <property type="match status" value="1"/>
</dbReference>
<keyword evidence="7" id="KW-1185">Reference proteome</keyword>
<keyword evidence="3 4" id="KW-0808">Transferase</keyword>
<dbReference type="Pfam" id="PF00201">
    <property type="entry name" value="UDPGT"/>
    <property type="match status" value="1"/>
</dbReference>
<evidence type="ECO:0000313" key="6">
    <source>
        <dbReference type="EMBL" id="KAF8391760.1"/>
    </source>
</evidence>
<dbReference type="GO" id="GO:0080043">
    <property type="term" value="F:quercetin 3-O-glucosyltransferase activity"/>
    <property type="evidence" value="ECO:0007669"/>
    <property type="project" value="TreeGrafter"/>
</dbReference>
<dbReference type="AlphaFoldDB" id="A0A834YP78"/>
<dbReference type="PANTHER" id="PTHR11926">
    <property type="entry name" value="GLUCOSYL/GLUCURONOSYL TRANSFERASES"/>
    <property type="match status" value="1"/>
</dbReference>
<evidence type="ECO:0000256" key="5">
    <source>
        <dbReference type="RuleBase" id="RU362057"/>
    </source>
</evidence>
<evidence type="ECO:0000313" key="7">
    <source>
        <dbReference type="Proteomes" id="UP000655225"/>
    </source>
</evidence>
<protein>
    <recommendedName>
        <fullName evidence="5">Glycosyltransferase</fullName>
        <ecNumber evidence="5">2.4.1.-</ecNumber>
    </recommendedName>
</protein>
<dbReference type="SUPFAM" id="SSF53756">
    <property type="entry name" value="UDP-Glycosyltransferase/glycogen phosphorylase"/>
    <property type="match status" value="1"/>
</dbReference>
<evidence type="ECO:0000256" key="1">
    <source>
        <dbReference type="ARBA" id="ARBA00009995"/>
    </source>
</evidence>
<dbReference type="OrthoDB" id="5835829at2759"/>
<comment type="similarity">
    <text evidence="1 4">Belongs to the UDP-glycosyltransferase family.</text>
</comment>
<accession>A0A834YP78</accession>
<keyword evidence="2 4" id="KW-0328">Glycosyltransferase</keyword>